<accession>A0ABN2WJN9</accession>
<feature type="domain" description="FAD dependent oxidoreductase" evidence="5">
    <location>
        <begin position="8"/>
        <end position="363"/>
    </location>
</feature>
<gene>
    <name evidence="6" type="primary">solA</name>
    <name evidence="6" type="ORF">GCM10009759_21120</name>
</gene>
<dbReference type="RefSeq" id="WP_344551697.1">
    <property type="nucleotide sequence ID" value="NZ_BAAANS010000011.1"/>
</dbReference>
<evidence type="ECO:0000256" key="2">
    <source>
        <dbReference type="ARBA" id="ARBA00022630"/>
    </source>
</evidence>
<protein>
    <submittedName>
        <fullName evidence="6">N-methyl-L-tryptophan oxidase</fullName>
    </submittedName>
</protein>
<dbReference type="InterPro" id="IPR045170">
    <property type="entry name" value="MTOX"/>
</dbReference>
<dbReference type="EMBL" id="BAAANS010000011">
    <property type="protein sequence ID" value="GAA2093997.1"/>
    <property type="molecule type" value="Genomic_DNA"/>
</dbReference>
<organism evidence="6 7">
    <name type="scientific">Kitasatospora saccharophila</name>
    <dbReference type="NCBI Taxonomy" id="407973"/>
    <lineage>
        <taxon>Bacteria</taxon>
        <taxon>Bacillati</taxon>
        <taxon>Actinomycetota</taxon>
        <taxon>Actinomycetes</taxon>
        <taxon>Kitasatosporales</taxon>
        <taxon>Streptomycetaceae</taxon>
        <taxon>Kitasatospora</taxon>
    </lineage>
</organism>
<dbReference type="InterPro" id="IPR036188">
    <property type="entry name" value="FAD/NAD-bd_sf"/>
</dbReference>
<comment type="cofactor">
    <cofactor evidence="1">
        <name>FAD</name>
        <dbReference type="ChEBI" id="CHEBI:57692"/>
    </cofactor>
</comment>
<reference evidence="6 7" key="1">
    <citation type="journal article" date="2019" name="Int. J. Syst. Evol. Microbiol.">
        <title>The Global Catalogue of Microorganisms (GCM) 10K type strain sequencing project: providing services to taxonomists for standard genome sequencing and annotation.</title>
        <authorList>
            <consortium name="The Broad Institute Genomics Platform"/>
            <consortium name="The Broad Institute Genome Sequencing Center for Infectious Disease"/>
            <person name="Wu L."/>
            <person name="Ma J."/>
        </authorList>
    </citation>
    <scope>NUCLEOTIDE SEQUENCE [LARGE SCALE GENOMIC DNA]</scope>
    <source>
        <strain evidence="6 7">JCM 14559</strain>
    </source>
</reference>
<dbReference type="PANTHER" id="PTHR10961">
    <property type="entry name" value="PEROXISOMAL SARCOSINE OXIDASE"/>
    <property type="match status" value="1"/>
</dbReference>
<dbReference type="Gene3D" id="3.50.50.60">
    <property type="entry name" value="FAD/NAD(P)-binding domain"/>
    <property type="match status" value="1"/>
</dbReference>
<keyword evidence="7" id="KW-1185">Reference proteome</keyword>
<comment type="caution">
    <text evidence="6">The sequence shown here is derived from an EMBL/GenBank/DDBJ whole genome shotgun (WGS) entry which is preliminary data.</text>
</comment>
<evidence type="ECO:0000259" key="5">
    <source>
        <dbReference type="Pfam" id="PF01266"/>
    </source>
</evidence>
<dbReference type="SUPFAM" id="SSF54373">
    <property type="entry name" value="FAD-linked reductases, C-terminal domain"/>
    <property type="match status" value="1"/>
</dbReference>
<dbReference type="Pfam" id="PF01266">
    <property type="entry name" value="DAO"/>
    <property type="match status" value="1"/>
</dbReference>
<dbReference type="InterPro" id="IPR006076">
    <property type="entry name" value="FAD-dep_OxRdtase"/>
</dbReference>
<evidence type="ECO:0000256" key="1">
    <source>
        <dbReference type="ARBA" id="ARBA00001974"/>
    </source>
</evidence>
<dbReference type="NCBIfam" id="NF008425">
    <property type="entry name" value="PRK11259.1"/>
    <property type="match status" value="1"/>
</dbReference>
<proteinExistence type="predicted"/>
<evidence type="ECO:0000256" key="4">
    <source>
        <dbReference type="ARBA" id="ARBA00023002"/>
    </source>
</evidence>
<evidence type="ECO:0000313" key="7">
    <source>
        <dbReference type="Proteomes" id="UP001500897"/>
    </source>
</evidence>
<keyword evidence="2" id="KW-0285">Flavoprotein</keyword>
<name>A0ABN2WJN9_9ACTN</name>
<dbReference type="PANTHER" id="PTHR10961:SF7">
    <property type="entry name" value="FAD DEPENDENT OXIDOREDUCTASE DOMAIN-CONTAINING PROTEIN"/>
    <property type="match status" value="1"/>
</dbReference>
<sequence length="382" mass="41006">MTTSVDADVIVVGLGAMGSQALWQLARRGVGAIGIEQFTPGHDHGASHGESRIIRTAYAEGAAYVPLVKRSWKLWQELERVSGRSLLARTGGLMVGPADSSVIAGPLASARAHGLTYDLLSAEDLRRDFPQFRVTDDLQGFYEEEAGLLRPELAVTTAVEAAVASGAEVFAEAAVREVVPDPERPRVVLDDRELTARHVVVAAGGWLRQLLPGTAGLLTVERRVMGWFGHRDPAAFAPDRFPIFARSDSTGEHGSYGFPSLDGTTVKVGLHTWPGIDEPADPAAGHRPPDRQDAERFAEAVGDTLLGVDPYPVRMASCMYSLTPDRHFLVGGRRELPGLTLLGGFSGHGFKFATVIGEIAAELACDGSTRLPVAQFDPHRFD</sequence>
<evidence type="ECO:0000313" key="6">
    <source>
        <dbReference type="EMBL" id="GAA2093997.1"/>
    </source>
</evidence>
<dbReference type="Proteomes" id="UP001500897">
    <property type="component" value="Unassembled WGS sequence"/>
</dbReference>
<dbReference type="Gene3D" id="3.30.9.10">
    <property type="entry name" value="D-Amino Acid Oxidase, subunit A, domain 2"/>
    <property type="match status" value="1"/>
</dbReference>
<keyword evidence="3" id="KW-0274">FAD</keyword>
<keyword evidence="4" id="KW-0560">Oxidoreductase</keyword>
<dbReference type="SUPFAM" id="SSF51905">
    <property type="entry name" value="FAD/NAD(P)-binding domain"/>
    <property type="match status" value="1"/>
</dbReference>
<evidence type="ECO:0000256" key="3">
    <source>
        <dbReference type="ARBA" id="ARBA00022827"/>
    </source>
</evidence>